<evidence type="ECO:0000313" key="3">
    <source>
        <dbReference type="Proteomes" id="UP000645217"/>
    </source>
</evidence>
<protein>
    <recommendedName>
        <fullName evidence="4">Cholesterol esterase</fullName>
    </recommendedName>
</protein>
<accession>A0A917QZK4</accession>
<feature type="chain" id="PRO_5039357469" description="Cholesterol esterase" evidence="1">
    <location>
        <begin position="17"/>
        <end position="186"/>
    </location>
</feature>
<dbReference type="AlphaFoldDB" id="A0A917QZK4"/>
<keyword evidence="3" id="KW-1185">Reference proteome</keyword>
<evidence type="ECO:0000313" key="2">
    <source>
        <dbReference type="EMBL" id="GGK78511.1"/>
    </source>
</evidence>
<feature type="signal peptide" evidence="1">
    <location>
        <begin position="1"/>
        <end position="16"/>
    </location>
</feature>
<dbReference type="Proteomes" id="UP000645217">
    <property type="component" value="Unassembled WGS sequence"/>
</dbReference>
<dbReference type="Pfam" id="PF19741">
    <property type="entry name" value="DUF6230"/>
    <property type="match status" value="1"/>
</dbReference>
<comment type="caution">
    <text evidence="2">The sequence shown here is derived from an EMBL/GenBank/DDBJ whole genome shotgun (WGS) entry which is preliminary data.</text>
</comment>
<dbReference type="EMBL" id="BMNT01000010">
    <property type="protein sequence ID" value="GGK78511.1"/>
    <property type="molecule type" value="Genomic_DNA"/>
</dbReference>
<reference evidence="2" key="2">
    <citation type="submission" date="2020-09" db="EMBL/GenBank/DDBJ databases">
        <authorList>
            <person name="Sun Q."/>
            <person name="Ohkuma M."/>
        </authorList>
    </citation>
    <scope>NUCLEOTIDE SEQUENCE</scope>
    <source>
        <strain evidence="2">JCM 13064</strain>
    </source>
</reference>
<proteinExistence type="predicted"/>
<gene>
    <name evidence="2" type="ORF">GCM10007964_21540</name>
</gene>
<keyword evidence="1" id="KW-0732">Signal</keyword>
<sequence length="186" mass="19461">MIFVPAAAAATFLVGAAVQGAIGASFVVAGTPIKTSAELVKSYGAAEFGSFVETKDGREIPVYVVANRRVESYNLCQSYLLPSPVGPVTIRIVAGTEGRPVVSQHQVTKATMLEAGHATYTDFEFGRDASTLDQVPGISGPAGVPGVQATAVVARNARQVFLATSSARLDLPDLRLRVLLGVHECF</sequence>
<organism evidence="2 3">
    <name type="scientific">Sphaerisporangium melleum</name>
    <dbReference type="NCBI Taxonomy" id="321316"/>
    <lineage>
        <taxon>Bacteria</taxon>
        <taxon>Bacillati</taxon>
        <taxon>Actinomycetota</taxon>
        <taxon>Actinomycetes</taxon>
        <taxon>Streptosporangiales</taxon>
        <taxon>Streptosporangiaceae</taxon>
        <taxon>Sphaerisporangium</taxon>
    </lineage>
</organism>
<evidence type="ECO:0000256" key="1">
    <source>
        <dbReference type="SAM" id="SignalP"/>
    </source>
</evidence>
<evidence type="ECO:0008006" key="4">
    <source>
        <dbReference type="Google" id="ProtNLM"/>
    </source>
</evidence>
<dbReference type="InterPro" id="IPR046198">
    <property type="entry name" value="DUF6230"/>
</dbReference>
<reference evidence="2" key="1">
    <citation type="journal article" date="2014" name="Int. J. Syst. Evol. Microbiol.">
        <title>Complete genome sequence of Corynebacterium casei LMG S-19264T (=DSM 44701T), isolated from a smear-ripened cheese.</title>
        <authorList>
            <consortium name="US DOE Joint Genome Institute (JGI-PGF)"/>
            <person name="Walter F."/>
            <person name="Albersmeier A."/>
            <person name="Kalinowski J."/>
            <person name="Ruckert C."/>
        </authorList>
    </citation>
    <scope>NUCLEOTIDE SEQUENCE</scope>
    <source>
        <strain evidence="2">JCM 13064</strain>
    </source>
</reference>
<name>A0A917QZK4_9ACTN</name>